<dbReference type="EMBL" id="BGPR01000003">
    <property type="protein sequence ID" value="GBL73242.1"/>
    <property type="molecule type" value="Genomic_DNA"/>
</dbReference>
<keyword evidence="1" id="KW-0067">ATP-binding</keyword>
<sequence>MKTIDIFLDEPGGSGKTFLYSTLLSFIRGRGDIALPFPTTDKAATVLKGGRTIHSGFKLPVPLLDTSVSSMRPHLRTQINCVKQCTSLLMKLRCSQKTVFFVLTPICEI</sequence>
<organism evidence="3 4">
    <name type="scientific">Araneus ventricosus</name>
    <name type="common">Orbweaver spider</name>
    <name type="synonym">Epeira ventricosa</name>
    <dbReference type="NCBI Taxonomy" id="182803"/>
    <lineage>
        <taxon>Eukaryota</taxon>
        <taxon>Metazoa</taxon>
        <taxon>Ecdysozoa</taxon>
        <taxon>Arthropoda</taxon>
        <taxon>Chelicerata</taxon>
        <taxon>Arachnida</taxon>
        <taxon>Araneae</taxon>
        <taxon>Araneomorphae</taxon>
        <taxon>Entelegynae</taxon>
        <taxon>Araneoidea</taxon>
        <taxon>Araneidae</taxon>
        <taxon>Araneus</taxon>
    </lineage>
</organism>
<comment type="caution">
    <text evidence="3">The sequence shown here is derived from an EMBL/GenBank/DDBJ whole genome shotgun (WGS) entry which is preliminary data.</text>
</comment>
<keyword evidence="1" id="KW-0347">Helicase</keyword>
<accession>A0A4Y2A0G5</accession>
<keyword evidence="1" id="KW-0233">DNA recombination</keyword>
<evidence type="ECO:0000313" key="3">
    <source>
        <dbReference type="EMBL" id="GBL73242.1"/>
    </source>
</evidence>
<comment type="similarity">
    <text evidence="1">Belongs to the helicase family.</text>
</comment>
<dbReference type="AlphaFoldDB" id="A0A4Y2A0G5"/>
<feature type="domain" description="DNA helicase Pif1-like DEAD-box helicase" evidence="2">
    <location>
        <begin position="6"/>
        <end position="88"/>
    </location>
</feature>
<protein>
    <recommendedName>
        <fullName evidence="1">ATP-dependent DNA helicase</fullName>
        <ecNumber evidence="1">5.6.2.3</ecNumber>
    </recommendedName>
</protein>
<reference evidence="3 4" key="1">
    <citation type="journal article" date="2019" name="Sci. Rep.">
        <title>Orb-weaving spider Araneus ventricosus genome elucidates the spidroin gene catalogue.</title>
        <authorList>
            <person name="Kono N."/>
            <person name="Nakamura H."/>
            <person name="Ohtoshi R."/>
            <person name="Moran D.A.P."/>
            <person name="Shinohara A."/>
            <person name="Yoshida Y."/>
            <person name="Fujiwara M."/>
            <person name="Mori M."/>
            <person name="Tomita M."/>
            <person name="Arakawa K."/>
        </authorList>
    </citation>
    <scope>NUCLEOTIDE SEQUENCE [LARGE SCALE GENOMIC DNA]</scope>
</reference>
<keyword evidence="1" id="KW-0227">DNA damage</keyword>
<dbReference type="GO" id="GO:0005524">
    <property type="term" value="F:ATP binding"/>
    <property type="evidence" value="ECO:0007669"/>
    <property type="project" value="UniProtKB-KW"/>
</dbReference>
<comment type="cofactor">
    <cofactor evidence="1">
        <name>Mg(2+)</name>
        <dbReference type="ChEBI" id="CHEBI:18420"/>
    </cofactor>
</comment>
<dbReference type="GO" id="GO:0000723">
    <property type="term" value="P:telomere maintenance"/>
    <property type="evidence" value="ECO:0007669"/>
    <property type="project" value="InterPro"/>
</dbReference>
<dbReference type="EC" id="5.6.2.3" evidence="1"/>
<keyword evidence="1" id="KW-0547">Nucleotide-binding</keyword>
<dbReference type="OrthoDB" id="272985at2759"/>
<name>A0A4Y2A0G5_ARAVE</name>
<dbReference type="GO" id="GO:0006310">
    <property type="term" value="P:DNA recombination"/>
    <property type="evidence" value="ECO:0007669"/>
    <property type="project" value="UniProtKB-KW"/>
</dbReference>
<evidence type="ECO:0000313" key="4">
    <source>
        <dbReference type="Proteomes" id="UP000499080"/>
    </source>
</evidence>
<keyword evidence="1" id="KW-0234">DNA repair</keyword>
<keyword evidence="4" id="KW-1185">Reference proteome</keyword>
<dbReference type="InterPro" id="IPR027417">
    <property type="entry name" value="P-loop_NTPase"/>
</dbReference>
<comment type="catalytic activity">
    <reaction evidence="1">
        <text>ATP + H2O = ADP + phosphate + H(+)</text>
        <dbReference type="Rhea" id="RHEA:13065"/>
        <dbReference type="ChEBI" id="CHEBI:15377"/>
        <dbReference type="ChEBI" id="CHEBI:15378"/>
        <dbReference type="ChEBI" id="CHEBI:30616"/>
        <dbReference type="ChEBI" id="CHEBI:43474"/>
        <dbReference type="ChEBI" id="CHEBI:456216"/>
        <dbReference type="EC" id="5.6.2.3"/>
    </reaction>
</comment>
<evidence type="ECO:0000259" key="2">
    <source>
        <dbReference type="Pfam" id="PF05970"/>
    </source>
</evidence>
<dbReference type="GO" id="GO:0006281">
    <property type="term" value="P:DNA repair"/>
    <property type="evidence" value="ECO:0007669"/>
    <property type="project" value="UniProtKB-KW"/>
</dbReference>
<dbReference type="Gene3D" id="3.40.50.300">
    <property type="entry name" value="P-loop containing nucleotide triphosphate hydrolases"/>
    <property type="match status" value="1"/>
</dbReference>
<dbReference type="GO" id="GO:0016887">
    <property type="term" value="F:ATP hydrolysis activity"/>
    <property type="evidence" value="ECO:0007669"/>
    <property type="project" value="RHEA"/>
</dbReference>
<dbReference type="PANTHER" id="PTHR10492:SF57">
    <property type="entry name" value="ATP-DEPENDENT DNA HELICASE"/>
    <property type="match status" value="1"/>
</dbReference>
<evidence type="ECO:0000256" key="1">
    <source>
        <dbReference type="RuleBase" id="RU363044"/>
    </source>
</evidence>
<dbReference type="Pfam" id="PF05970">
    <property type="entry name" value="PIF1"/>
    <property type="match status" value="1"/>
</dbReference>
<dbReference type="PANTHER" id="PTHR10492">
    <property type="match status" value="1"/>
</dbReference>
<gene>
    <name evidence="3" type="ORF">AVEN_159297_1</name>
</gene>
<proteinExistence type="inferred from homology"/>
<dbReference type="InterPro" id="IPR010285">
    <property type="entry name" value="DNA_helicase_pif1-like_DEAD"/>
</dbReference>
<dbReference type="GO" id="GO:0043139">
    <property type="term" value="F:5'-3' DNA helicase activity"/>
    <property type="evidence" value="ECO:0007669"/>
    <property type="project" value="UniProtKB-EC"/>
</dbReference>
<keyword evidence="1" id="KW-0378">Hydrolase</keyword>
<dbReference type="Proteomes" id="UP000499080">
    <property type="component" value="Unassembled WGS sequence"/>
</dbReference>